<accession>A0A9X2LCW9</accession>
<keyword evidence="4" id="KW-1185">Reference proteome</keyword>
<evidence type="ECO:0000256" key="1">
    <source>
        <dbReference type="SAM" id="MobiDB-lite"/>
    </source>
</evidence>
<reference evidence="3" key="1">
    <citation type="submission" date="2022-07" db="EMBL/GenBank/DDBJ databases">
        <title>Parvularcula maris sp. nov., an algicidal bacterium isolated from seawater.</title>
        <authorList>
            <person name="Li F."/>
        </authorList>
    </citation>
    <scope>NUCLEOTIDE SEQUENCE</scope>
    <source>
        <strain evidence="3">BGMRC 0090</strain>
    </source>
</reference>
<dbReference type="Proteomes" id="UP001142610">
    <property type="component" value="Unassembled WGS sequence"/>
</dbReference>
<dbReference type="EMBL" id="JANIBC010000014">
    <property type="protein sequence ID" value="MCQ8186217.1"/>
    <property type="molecule type" value="Genomic_DNA"/>
</dbReference>
<keyword evidence="2" id="KW-0812">Transmembrane</keyword>
<keyword evidence="2" id="KW-0472">Membrane</keyword>
<dbReference type="RefSeq" id="WP_256620115.1">
    <property type="nucleotide sequence ID" value="NZ_JANIBC010000014.1"/>
</dbReference>
<sequence>MADNEAASPRKVAYEPAAKAAAATRRMVEACGRHPFATGLFALLGIFGLVFSFYTYGVDRQESAEGTKQIEALDAAIEEVRQEVARQDPGRRDAGLADPLIIEVRDVIDNVTFQAAEESLARLELSADDATSWMERIEAEERHFSSTPDLWFTLRSPADRNFVQLAPYLLIDVQQVSRLAPDKLAAIFDGGRGAEGAVREFDGVLLPQEGLQAAPLMDGEGGYAGADYLTLSPGEMEEAFLTLGFVPGYVYRFRIGVQWRFDGRDGVSWLPGSYLRGVPAEPLPVYDYTSSRFVRRMHPDAMSDGGPVRAETLRERSAAHAEQVAGAKVFTPPSPSER</sequence>
<organism evidence="3 4">
    <name type="scientific">Parvularcula maris</name>
    <dbReference type="NCBI Taxonomy" id="2965077"/>
    <lineage>
        <taxon>Bacteria</taxon>
        <taxon>Pseudomonadati</taxon>
        <taxon>Pseudomonadota</taxon>
        <taxon>Alphaproteobacteria</taxon>
        <taxon>Parvularculales</taxon>
        <taxon>Parvularculaceae</taxon>
        <taxon>Parvularcula</taxon>
    </lineage>
</organism>
<feature type="region of interest" description="Disordered" evidence="1">
    <location>
        <begin position="313"/>
        <end position="338"/>
    </location>
</feature>
<protein>
    <submittedName>
        <fullName evidence="3">Uncharacterized protein</fullName>
    </submittedName>
</protein>
<comment type="caution">
    <text evidence="3">The sequence shown here is derived from an EMBL/GenBank/DDBJ whole genome shotgun (WGS) entry which is preliminary data.</text>
</comment>
<proteinExistence type="predicted"/>
<evidence type="ECO:0000313" key="3">
    <source>
        <dbReference type="EMBL" id="MCQ8186217.1"/>
    </source>
</evidence>
<gene>
    <name evidence="3" type="ORF">NOG11_12585</name>
</gene>
<name>A0A9X2LCW9_9PROT</name>
<dbReference type="AlphaFoldDB" id="A0A9X2LCW9"/>
<keyword evidence="2" id="KW-1133">Transmembrane helix</keyword>
<evidence type="ECO:0000313" key="4">
    <source>
        <dbReference type="Proteomes" id="UP001142610"/>
    </source>
</evidence>
<evidence type="ECO:0000256" key="2">
    <source>
        <dbReference type="SAM" id="Phobius"/>
    </source>
</evidence>
<feature type="transmembrane region" description="Helical" evidence="2">
    <location>
        <begin position="35"/>
        <end position="56"/>
    </location>
</feature>